<keyword evidence="1" id="KW-0472">Membrane</keyword>
<feature type="transmembrane region" description="Helical" evidence="1">
    <location>
        <begin position="6"/>
        <end position="30"/>
    </location>
</feature>
<evidence type="ECO:0000313" key="3">
    <source>
        <dbReference type="Proteomes" id="UP000010077"/>
    </source>
</evidence>
<dbReference type="Proteomes" id="UP000010077">
    <property type="component" value="Chromosome"/>
</dbReference>
<reference evidence="2 3" key="1">
    <citation type="journal article" date="2012" name="Proc. Natl. Acad. Sci. U.S.A.">
        <title>Genome streamlining and chemical defense in a coral reef symbiosis.</title>
        <authorList>
            <person name="Kwan J.C."/>
            <person name="Donia M.S."/>
            <person name="Han A.W."/>
            <person name="Hirose E."/>
            <person name="Haygood M.G."/>
            <person name="Schmidt E.W."/>
        </authorList>
    </citation>
    <scope>NUCLEOTIDE SEQUENCE [LARGE SCALE GENOMIC DNA]</scope>
    <source>
        <strain evidence="2 3">L2</strain>
    </source>
</reference>
<name>K7ZCI2_9PROT</name>
<organism evidence="2 3">
    <name type="scientific">Candidatus Endolissoclinum faulkneri L2</name>
    <dbReference type="NCBI Taxonomy" id="1193729"/>
    <lineage>
        <taxon>Bacteria</taxon>
        <taxon>Pseudomonadati</taxon>
        <taxon>Pseudomonadota</taxon>
        <taxon>Alphaproteobacteria</taxon>
        <taxon>Rhodospirillales</taxon>
        <taxon>Rhodospirillaceae</taxon>
        <taxon>Candidatus Endolissoclinum</taxon>
    </lineage>
</organism>
<accession>K7ZCI2</accession>
<keyword evidence="1" id="KW-0812">Transmembrane</keyword>
<dbReference type="KEGG" id="thal:A1OE_413"/>
<protein>
    <submittedName>
        <fullName evidence="2">Uncharacterized protein</fullName>
    </submittedName>
</protein>
<keyword evidence="1" id="KW-1133">Transmembrane helix</keyword>
<sequence>MKFLIVWGLIMNILSGQAFVLTMMLLFNFVMKLFLVLK</sequence>
<dbReference type="EMBL" id="CP003539">
    <property type="protein sequence ID" value="AFX98606.1"/>
    <property type="molecule type" value="Genomic_DNA"/>
</dbReference>
<evidence type="ECO:0000256" key="1">
    <source>
        <dbReference type="SAM" id="Phobius"/>
    </source>
</evidence>
<dbReference type="HOGENOM" id="CLU_3325987_0_0_5"/>
<keyword evidence="3" id="KW-1185">Reference proteome</keyword>
<dbReference type="AlphaFoldDB" id="K7ZCI2"/>
<proteinExistence type="predicted"/>
<gene>
    <name evidence="2" type="ORF">A1OE_413</name>
</gene>
<evidence type="ECO:0000313" key="2">
    <source>
        <dbReference type="EMBL" id="AFX98606.1"/>
    </source>
</evidence>